<name>A0A2T1NDP1_9FLAO</name>
<evidence type="ECO:0000256" key="1">
    <source>
        <dbReference type="SAM" id="Coils"/>
    </source>
</evidence>
<keyword evidence="4" id="KW-1185">Reference proteome</keyword>
<dbReference type="RefSeq" id="WP_106462703.1">
    <property type="nucleotide sequence ID" value="NZ_PXOQ01000007.1"/>
</dbReference>
<dbReference type="Proteomes" id="UP000238426">
    <property type="component" value="Unassembled WGS sequence"/>
</dbReference>
<protein>
    <recommendedName>
        <fullName evidence="2">Peptidase S74 domain-containing protein</fullName>
    </recommendedName>
</protein>
<sequence>MKIIITLLVLFVTTTAFCQVGIGKTNPTFILDINSRTLNLNGINLEHTSFNSQFMAENSTRTLVFNNSLTTGLYNYRFAGTTRFIMDNVSLRPAINSNDNLTLGGLDIGRFDFHFRRVYTQGIHTNDDNAAGGLRINIGAGGGTSADYVFSDFALYPVLNNNRDLGRNGNAWRTLYYQNASQTSDRRMKKNILENNKGLSTVKAMKTFTYNYIDDTSDRMHYGFMAQDFQDLLPALVDNTNKETGMLAVNYIEVIPVLVKAVQEQNEIIESQATKILALEDEIKLIKEKLGI</sequence>
<dbReference type="InterPro" id="IPR036388">
    <property type="entry name" value="WH-like_DNA-bd_sf"/>
</dbReference>
<proteinExistence type="predicted"/>
<reference evidence="3 4" key="1">
    <citation type="submission" date="2018-03" db="EMBL/GenBank/DDBJ databases">
        <title>Mesoflavibacter sp. HG37 and Mesoflavibacter sp. HG96 sp.nov., two marine bacteria isolated from seawater of Western Pacific Ocean.</title>
        <authorList>
            <person name="Cheng H."/>
            <person name="Wu Y.-H."/>
            <person name="Guo L.-L."/>
            <person name="Xu X.-W."/>
        </authorList>
    </citation>
    <scope>NUCLEOTIDE SEQUENCE [LARGE SCALE GENOMIC DNA]</scope>
    <source>
        <strain evidence="3 4">KCTC 32269</strain>
    </source>
</reference>
<dbReference type="PROSITE" id="PS51688">
    <property type="entry name" value="ICA"/>
    <property type="match status" value="1"/>
</dbReference>
<dbReference type="OrthoDB" id="1430919at2"/>
<evidence type="ECO:0000313" key="4">
    <source>
        <dbReference type="Proteomes" id="UP000238426"/>
    </source>
</evidence>
<accession>A0A2T1NDP1</accession>
<dbReference type="Pfam" id="PF13884">
    <property type="entry name" value="Peptidase_S74"/>
    <property type="match status" value="1"/>
</dbReference>
<evidence type="ECO:0000313" key="3">
    <source>
        <dbReference type="EMBL" id="PSG90563.1"/>
    </source>
</evidence>
<evidence type="ECO:0000259" key="2">
    <source>
        <dbReference type="PROSITE" id="PS51688"/>
    </source>
</evidence>
<gene>
    <name evidence="3" type="ORF">C7H52_04580</name>
</gene>
<comment type="caution">
    <text evidence="3">The sequence shown here is derived from an EMBL/GenBank/DDBJ whole genome shotgun (WGS) entry which is preliminary data.</text>
</comment>
<feature type="domain" description="Peptidase S74" evidence="2">
    <location>
        <begin position="184"/>
        <end position="283"/>
    </location>
</feature>
<organism evidence="3 4">
    <name type="scientific">Aurantibacter aestuarii</name>
    <dbReference type="NCBI Taxonomy" id="1266046"/>
    <lineage>
        <taxon>Bacteria</taxon>
        <taxon>Pseudomonadati</taxon>
        <taxon>Bacteroidota</taxon>
        <taxon>Flavobacteriia</taxon>
        <taxon>Flavobacteriales</taxon>
        <taxon>Flavobacteriaceae</taxon>
        <taxon>Aurantibacter</taxon>
    </lineage>
</organism>
<feature type="coiled-coil region" evidence="1">
    <location>
        <begin position="262"/>
        <end position="289"/>
    </location>
</feature>
<keyword evidence="1" id="KW-0175">Coiled coil</keyword>
<dbReference type="AlphaFoldDB" id="A0A2T1NDP1"/>
<dbReference type="EMBL" id="PXOQ01000007">
    <property type="protein sequence ID" value="PSG90563.1"/>
    <property type="molecule type" value="Genomic_DNA"/>
</dbReference>
<dbReference type="Gene3D" id="1.10.10.10">
    <property type="entry name" value="Winged helix-like DNA-binding domain superfamily/Winged helix DNA-binding domain"/>
    <property type="match status" value="1"/>
</dbReference>
<dbReference type="InterPro" id="IPR030392">
    <property type="entry name" value="S74_ICA"/>
</dbReference>